<proteinExistence type="predicted"/>
<evidence type="ECO:0000313" key="1">
    <source>
        <dbReference type="EnsemblMetazoa" id="Aqu2.1.22371_001"/>
    </source>
</evidence>
<accession>A0A1X7U4I4</accession>
<dbReference type="OrthoDB" id="6538161at2759"/>
<reference evidence="1" key="1">
    <citation type="submission" date="2017-05" db="UniProtKB">
        <authorList>
            <consortium name="EnsemblMetazoa"/>
        </authorList>
    </citation>
    <scope>IDENTIFICATION</scope>
</reference>
<evidence type="ECO:0008006" key="2">
    <source>
        <dbReference type="Google" id="ProtNLM"/>
    </source>
</evidence>
<name>A0A1X7U4I4_AMPQE</name>
<dbReference type="EnsemblMetazoa" id="Aqu2.1.22371_001">
    <property type="protein sequence ID" value="Aqu2.1.22371_001"/>
    <property type="gene ID" value="Aqu2.1.22371"/>
</dbReference>
<dbReference type="InParanoid" id="A0A1X7U4I4"/>
<organism evidence="1">
    <name type="scientific">Amphimedon queenslandica</name>
    <name type="common">Sponge</name>
    <dbReference type="NCBI Taxonomy" id="400682"/>
    <lineage>
        <taxon>Eukaryota</taxon>
        <taxon>Metazoa</taxon>
        <taxon>Porifera</taxon>
        <taxon>Demospongiae</taxon>
        <taxon>Heteroscleromorpha</taxon>
        <taxon>Haplosclerida</taxon>
        <taxon>Niphatidae</taxon>
        <taxon>Amphimedon</taxon>
    </lineage>
</organism>
<sequence>MLGQWCCDNGMSFNEMKTSRSWPPVLIKTLESFSLLTTWSNHISSIVKNAYKTLGLIRRSFSASVDTRTRRDLYLYLVRSQLLYCSLIWRPYLIKDIKLLEQVQRRATKYILNDYVSDYKSRLISLNMLPLMMVLELNDLSFFINNTSKPSPSFDILNFIRFSDSSTRFSSQSKLLYASPSSSKTRHSYFNRLPRLWNRLPYIDPNLSAALAISRIKIYFWDQFLLHFDSSDVCSYHL</sequence>
<dbReference type="AlphaFoldDB" id="A0A1X7U4I4"/>
<protein>
    <recommendedName>
        <fullName evidence="2">Reverse transcriptase domain-containing protein</fullName>
    </recommendedName>
</protein>